<evidence type="ECO:0000313" key="5">
    <source>
        <dbReference type="EMBL" id="MCB2410504.1"/>
    </source>
</evidence>
<dbReference type="InterPro" id="IPR000394">
    <property type="entry name" value="RNA_pol_sigma_54"/>
</dbReference>
<evidence type="ECO:0000256" key="1">
    <source>
        <dbReference type="ARBA" id="ARBA00023015"/>
    </source>
</evidence>
<dbReference type="PROSITE" id="PS00717">
    <property type="entry name" value="SIGMA54_1"/>
    <property type="match status" value="1"/>
</dbReference>
<protein>
    <submittedName>
        <fullName evidence="5">LacI family transcriptional regulator</fullName>
    </submittedName>
</protein>
<sequence>MKPISLKLLARELNLSVSTVSRALNDRDDIAQETKDRARKLATKLKYEPNPYASSLRSNKSKTIGIVIPEIDNHFFSLAINGIEEIARANDYHVLISLTHEEYQQEKSIIQLLAGGRVDGLLLSMASTSQNSDHLAVLEERKVPVVFFDRVCEDLATARVTTDDYESGYRATTHLLEAGCRKIAHLAISGALSISRRRLQGYADALRDAAIAYDQALVLTLDQDDAQATDRIRQLLAERRDIDGVFAAVEALAMHTYAACRQLELTIPEDVKVIGFSNLETAPLLKPALTTITQPAYQIGKQAAQLLFKAINDNVLLTMNHSLELKSELHIRMSTYSGE</sequence>
<keyword evidence="6" id="KW-1185">Reference proteome</keyword>
<gene>
    <name evidence="5" type="ORF">LGH74_21120</name>
</gene>
<comment type="caution">
    <text evidence="5">The sequence shown here is derived from an EMBL/GenBank/DDBJ whole genome shotgun (WGS) entry which is preliminary data.</text>
</comment>
<name>A0ABS8AXJ0_9BACT</name>
<dbReference type="SUPFAM" id="SSF47413">
    <property type="entry name" value="lambda repressor-like DNA-binding domains"/>
    <property type="match status" value="1"/>
</dbReference>
<dbReference type="InterPro" id="IPR000843">
    <property type="entry name" value="HTH_LacI"/>
</dbReference>
<proteinExistence type="predicted"/>
<dbReference type="Gene3D" id="1.10.260.40">
    <property type="entry name" value="lambda repressor-like DNA-binding domains"/>
    <property type="match status" value="1"/>
</dbReference>
<keyword evidence="2" id="KW-0238">DNA-binding</keyword>
<evidence type="ECO:0000259" key="4">
    <source>
        <dbReference type="PROSITE" id="PS50932"/>
    </source>
</evidence>
<dbReference type="SUPFAM" id="SSF53822">
    <property type="entry name" value="Periplasmic binding protein-like I"/>
    <property type="match status" value="1"/>
</dbReference>
<dbReference type="Pfam" id="PF00356">
    <property type="entry name" value="LacI"/>
    <property type="match status" value="1"/>
</dbReference>
<dbReference type="InterPro" id="IPR001761">
    <property type="entry name" value="Peripla_BP/Lac1_sug-bd_dom"/>
</dbReference>
<dbReference type="RefSeq" id="WP_226179479.1">
    <property type="nucleotide sequence ID" value="NZ_JAJADR010000008.1"/>
</dbReference>
<evidence type="ECO:0000256" key="3">
    <source>
        <dbReference type="ARBA" id="ARBA00023163"/>
    </source>
</evidence>
<dbReference type="Gene3D" id="3.40.50.2300">
    <property type="match status" value="2"/>
</dbReference>
<keyword evidence="1" id="KW-0805">Transcription regulation</keyword>
<dbReference type="PANTHER" id="PTHR30146:SF109">
    <property type="entry name" value="HTH-TYPE TRANSCRIPTIONAL REGULATOR GALS"/>
    <property type="match status" value="1"/>
</dbReference>
<dbReference type="SMART" id="SM00354">
    <property type="entry name" value="HTH_LACI"/>
    <property type="match status" value="1"/>
</dbReference>
<organism evidence="5 6">
    <name type="scientific">Hymenobacter lucidus</name>
    <dbReference type="NCBI Taxonomy" id="2880930"/>
    <lineage>
        <taxon>Bacteria</taxon>
        <taxon>Pseudomonadati</taxon>
        <taxon>Bacteroidota</taxon>
        <taxon>Cytophagia</taxon>
        <taxon>Cytophagales</taxon>
        <taxon>Hymenobacteraceae</taxon>
        <taxon>Hymenobacter</taxon>
    </lineage>
</organism>
<evidence type="ECO:0000313" key="6">
    <source>
        <dbReference type="Proteomes" id="UP001165296"/>
    </source>
</evidence>
<dbReference type="InterPro" id="IPR028082">
    <property type="entry name" value="Peripla_BP_I"/>
</dbReference>
<dbReference type="Proteomes" id="UP001165296">
    <property type="component" value="Unassembled WGS sequence"/>
</dbReference>
<reference evidence="5" key="1">
    <citation type="submission" date="2021-10" db="EMBL/GenBank/DDBJ databases">
        <authorList>
            <person name="Dean J.D."/>
            <person name="Kim M.K."/>
            <person name="Newey C.N."/>
            <person name="Stoker T.S."/>
            <person name="Thompson D.W."/>
            <person name="Grose J.H."/>
        </authorList>
    </citation>
    <scope>NUCLEOTIDE SEQUENCE</scope>
    <source>
        <strain evidence="5">BT178</strain>
    </source>
</reference>
<dbReference type="PANTHER" id="PTHR30146">
    <property type="entry name" value="LACI-RELATED TRANSCRIPTIONAL REPRESSOR"/>
    <property type="match status" value="1"/>
</dbReference>
<feature type="domain" description="HTH lacI-type" evidence="4">
    <location>
        <begin position="4"/>
        <end position="58"/>
    </location>
</feature>
<dbReference type="CDD" id="cd01392">
    <property type="entry name" value="HTH_LacI"/>
    <property type="match status" value="1"/>
</dbReference>
<dbReference type="PROSITE" id="PS50932">
    <property type="entry name" value="HTH_LACI_2"/>
    <property type="match status" value="1"/>
</dbReference>
<accession>A0ABS8AXJ0</accession>
<dbReference type="EMBL" id="JAJADR010000008">
    <property type="protein sequence ID" value="MCB2410504.1"/>
    <property type="molecule type" value="Genomic_DNA"/>
</dbReference>
<dbReference type="Pfam" id="PF00532">
    <property type="entry name" value="Peripla_BP_1"/>
    <property type="match status" value="1"/>
</dbReference>
<keyword evidence="3" id="KW-0804">Transcription</keyword>
<evidence type="ECO:0000256" key="2">
    <source>
        <dbReference type="ARBA" id="ARBA00023125"/>
    </source>
</evidence>
<dbReference type="CDD" id="cd06267">
    <property type="entry name" value="PBP1_LacI_sugar_binding-like"/>
    <property type="match status" value="1"/>
</dbReference>
<dbReference type="InterPro" id="IPR010982">
    <property type="entry name" value="Lambda_DNA-bd_dom_sf"/>
</dbReference>